<dbReference type="Pfam" id="PF04299">
    <property type="entry name" value="FMN_bind_2"/>
    <property type="match status" value="1"/>
</dbReference>
<evidence type="ECO:0000313" key="1">
    <source>
        <dbReference type="EMBL" id="PZQ74033.1"/>
    </source>
</evidence>
<gene>
    <name evidence="1" type="ORF">DI563_13375</name>
</gene>
<dbReference type="AlphaFoldDB" id="A0A2W5S2Y8"/>
<organism evidence="1 2">
    <name type="scientific">Variovorax paradoxus</name>
    <dbReference type="NCBI Taxonomy" id="34073"/>
    <lineage>
        <taxon>Bacteria</taxon>
        <taxon>Pseudomonadati</taxon>
        <taxon>Pseudomonadota</taxon>
        <taxon>Betaproteobacteria</taxon>
        <taxon>Burkholderiales</taxon>
        <taxon>Comamonadaceae</taxon>
        <taxon>Variovorax</taxon>
    </lineage>
</organism>
<feature type="non-terminal residue" evidence="1">
    <location>
        <position position="1"/>
    </location>
</feature>
<dbReference type="Gene3D" id="2.30.110.10">
    <property type="entry name" value="Electron Transport, Fmn-binding Protein, Chain A"/>
    <property type="match status" value="1"/>
</dbReference>
<proteinExistence type="predicted"/>
<dbReference type="SUPFAM" id="SSF50475">
    <property type="entry name" value="FMN-binding split barrel"/>
    <property type="match status" value="1"/>
</dbReference>
<accession>A0A2W5S2Y8</accession>
<dbReference type="InterPro" id="IPR012349">
    <property type="entry name" value="Split_barrel_FMN-bd"/>
</dbReference>
<dbReference type="Proteomes" id="UP000249135">
    <property type="component" value="Unassembled WGS sequence"/>
</dbReference>
<dbReference type="PANTHER" id="PTHR35802">
    <property type="entry name" value="PROTEASE SYNTHASE AND SPORULATION PROTEIN PAI 2"/>
    <property type="match status" value="1"/>
</dbReference>
<sequence>LTRRHEAQEPRPWKMGDSAPEFIDELLRHIVAIRVELTALEGKVKLSQNREERDRLGAADTLDARGDAAMASAMREAGTKS</sequence>
<protein>
    <submittedName>
        <fullName evidence="1">Transcriptional regulator</fullName>
    </submittedName>
</protein>
<name>A0A2W5S2Y8_VARPD</name>
<reference evidence="1 2" key="1">
    <citation type="submission" date="2017-08" db="EMBL/GenBank/DDBJ databases">
        <title>Infants hospitalized years apart are colonized by the same room-sourced microbial strains.</title>
        <authorList>
            <person name="Brooks B."/>
            <person name="Olm M.R."/>
            <person name="Firek B.A."/>
            <person name="Baker R."/>
            <person name="Thomas B.C."/>
            <person name="Morowitz M.J."/>
            <person name="Banfield J.F."/>
        </authorList>
    </citation>
    <scope>NUCLEOTIDE SEQUENCE [LARGE SCALE GENOMIC DNA]</scope>
    <source>
        <strain evidence="1">S2_005_003_R2_41</strain>
    </source>
</reference>
<dbReference type="InterPro" id="IPR007396">
    <property type="entry name" value="TR_PAI2-type"/>
</dbReference>
<dbReference type="EMBL" id="QFPP01000152">
    <property type="protein sequence ID" value="PZQ74033.1"/>
    <property type="molecule type" value="Genomic_DNA"/>
</dbReference>
<evidence type="ECO:0000313" key="2">
    <source>
        <dbReference type="Proteomes" id="UP000249135"/>
    </source>
</evidence>
<comment type="caution">
    <text evidence="1">The sequence shown here is derived from an EMBL/GenBank/DDBJ whole genome shotgun (WGS) entry which is preliminary data.</text>
</comment>
<dbReference type="PANTHER" id="PTHR35802:SF1">
    <property type="entry name" value="PROTEASE SYNTHASE AND SPORULATION PROTEIN PAI 2"/>
    <property type="match status" value="1"/>
</dbReference>